<feature type="non-terminal residue" evidence="2">
    <location>
        <position position="271"/>
    </location>
</feature>
<dbReference type="PANTHER" id="PTHR46026:SF1">
    <property type="entry name" value="RHO-TYPE GUANINE NUCLEOTIDE EXCHANGE FACTOR, ISOFORM F"/>
    <property type="match status" value="1"/>
</dbReference>
<dbReference type="GO" id="GO:0005085">
    <property type="term" value="F:guanyl-nucleotide exchange factor activity"/>
    <property type="evidence" value="ECO:0007669"/>
    <property type="project" value="TreeGrafter"/>
</dbReference>
<protein>
    <submittedName>
        <fullName evidence="2">ARHG7 factor</fullName>
    </submittedName>
</protein>
<sequence>MCGSFRLWSLAESNHLPPPSAKTGGDVTAVKIVMWEETRQSLQEKIYREPIAGWEGPSVLSLGEAIWSSLVYLQDNYTQEKKEAYLVLFSFHLLILEADHATNRFIYQGTLPLSGMSVEEVRKDNVVNMFTVSCPMVDARIVICTSASELQVWLQKTEERIQKTSNQQSSITHSVLSYLLPCNEKWKKQELKRYLLHSPIENWEGSAIQHLGEIVYLSLVQISSFKGEFKWLPEAALECGVNPGCRRTKNWGGSVKNHKSFNLRSKDKRSE</sequence>
<dbReference type="InterPro" id="IPR011993">
    <property type="entry name" value="PH-like_dom_sf"/>
</dbReference>
<accession>A0A8X8BL82</accession>
<dbReference type="PANTHER" id="PTHR46026">
    <property type="entry name" value="RHO-TYPE GUANINE NUCLEOTIDE EXCHANGE FACTOR, ISOFORM F"/>
    <property type="match status" value="1"/>
</dbReference>
<name>A0A8X8BL82_POLSE</name>
<dbReference type="AlphaFoldDB" id="A0A8X8BL82"/>
<feature type="domain" description="PH" evidence="1">
    <location>
        <begin position="64"/>
        <end position="162"/>
    </location>
</feature>
<dbReference type="SUPFAM" id="SSF50729">
    <property type="entry name" value="PH domain-like"/>
    <property type="match status" value="1"/>
</dbReference>
<dbReference type="GO" id="GO:0030027">
    <property type="term" value="C:lamellipodium"/>
    <property type="evidence" value="ECO:0007669"/>
    <property type="project" value="TreeGrafter"/>
</dbReference>
<keyword evidence="3" id="KW-1185">Reference proteome</keyword>
<gene>
    <name evidence="2" type="primary">Arhgef7_1</name>
    <name evidence="2" type="ORF">GTO96_0018935</name>
</gene>
<dbReference type="GO" id="GO:0005737">
    <property type="term" value="C:cytoplasm"/>
    <property type="evidence" value="ECO:0007669"/>
    <property type="project" value="TreeGrafter"/>
</dbReference>
<dbReference type="GO" id="GO:0030032">
    <property type="term" value="P:lamellipodium assembly"/>
    <property type="evidence" value="ECO:0007669"/>
    <property type="project" value="TreeGrafter"/>
</dbReference>
<dbReference type="EMBL" id="JAATIS010005477">
    <property type="protein sequence ID" value="KAG2458939.1"/>
    <property type="molecule type" value="Genomic_DNA"/>
</dbReference>
<dbReference type="InterPro" id="IPR001849">
    <property type="entry name" value="PH_domain"/>
</dbReference>
<evidence type="ECO:0000259" key="1">
    <source>
        <dbReference type="PROSITE" id="PS50003"/>
    </source>
</evidence>
<dbReference type="PROSITE" id="PS50003">
    <property type="entry name" value="PH_DOMAIN"/>
    <property type="match status" value="1"/>
</dbReference>
<evidence type="ECO:0000313" key="3">
    <source>
        <dbReference type="Proteomes" id="UP000886611"/>
    </source>
</evidence>
<dbReference type="Proteomes" id="UP000886611">
    <property type="component" value="Unassembled WGS sequence"/>
</dbReference>
<organism evidence="2 3">
    <name type="scientific">Polypterus senegalus</name>
    <name type="common">Senegal bichir</name>
    <dbReference type="NCBI Taxonomy" id="55291"/>
    <lineage>
        <taxon>Eukaryota</taxon>
        <taxon>Metazoa</taxon>
        <taxon>Chordata</taxon>
        <taxon>Craniata</taxon>
        <taxon>Vertebrata</taxon>
        <taxon>Euteleostomi</taxon>
        <taxon>Actinopterygii</taxon>
        <taxon>Polypteriformes</taxon>
        <taxon>Polypteridae</taxon>
        <taxon>Polypterus</taxon>
    </lineage>
</organism>
<dbReference type="Gene3D" id="2.30.29.30">
    <property type="entry name" value="Pleckstrin-homology domain (PH domain)/Phosphotyrosine-binding domain (PTB)"/>
    <property type="match status" value="1"/>
</dbReference>
<reference evidence="2 3" key="1">
    <citation type="journal article" date="2021" name="Cell">
        <title>Tracing the genetic footprints of vertebrate landing in non-teleost ray-finned fishes.</title>
        <authorList>
            <person name="Bi X."/>
            <person name="Wang K."/>
            <person name="Yang L."/>
            <person name="Pan H."/>
            <person name="Jiang H."/>
            <person name="Wei Q."/>
            <person name="Fang M."/>
            <person name="Yu H."/>
            <person name="Zhu C."/>
            <person name="Cai Y."/>
            <person name="He Y."/>
            <person name="Gan X."/>
            <person name="Zeng H."/>
            <person name="Yu D."/>
            <person name="Zhu Y."/>
            <person name="Jiang H."/>
            <person name="Qiu Q."/>
            <person name="Yang H."/>
            <person name="Zhang Y.E."/>
            <person name="Wang W."/>
            <person name="Zhu M."/>
            <person name="He S."/>
            <person name="Zhang G."/>
        </authorList>
    </citation>
    <scope>NUCLEOTIDE SEQUENCE [LARGE SCALE GENOMIC DNA]</scope>
    <source>
        <strain evidence="2">Bchr_013</strain>
    </source>
</reference>
<feature type="non-terminal residue" evidence="2">
    <location>
        <position position="1"/>
    </location>
</feature>
<proteinExistence type="predicted"/>
<evidence type="ECO:0000313" key="2">
    <source>
        <dbReference type="EMBL" id="KAG2458939.1"/>
    </source>
</evidence>
<comment type="caution">
    <text evidence="2">The sequence shown here is derived from an EMBL/GenBank/DDBJ whole genome shotgun (WGS) entry which is preliminary data.</text>
</comment>